<feature type="non-terminal residue" evidence="2">
    <location>
        <position position="272"/>
    </location>
</feature>
<dbReference type="Proteomes" id="UP001177023">
    <property type="component" value="Unassembled WGS sequence"/>
</dbReference>
<keyword evidence="3" id="KW-1185">Reference proteome</keyword>
<comment type="caution">
    <text evidence="2">The sequence shown here is derived from an EMBL/GenBank/DDBJ whole genome shotgun (WGS) entry which is preliminary data.</text>
</comment>
<protein>
    <submittedName>
        <fullName evidence="2">Uncharacterized protein</fullName>
    </submittedName>
</protein>
<dbReference type="AlphaFoldDB" id="A0AA36FUK7"/>
<dbReference type="EMBL" id="CATQJA010001066">
    <property type="protein sequence ID" value="CAJ0565581.1"/>
    <property type="molecule type" value="Genomic_DNA"/>
</dbReference>
<organism evidence="2 3">
    <name type="scientific">Mesorhabditis spiculigera</name>
    <dbReference type="NCBI Taxonomy" id="96644"/>
    <lineage>
        <taxon>Eukaryota</taxon>
        <taxon>Metazoa</taxon>
        <taxon>Ecdysozoa</taxon>
        <taxon>Nematoda</taxon>
        <taxon>Chromadorea</taxon>
        <taxon>Rhabditida</taxon>
        <taxon>Rhabditina</taxon>
        <taxon>Rhabditomorpha</taxon>
        <taxon>Rhabditoidea</taxon>
        <taxon>Rhabditidae</taxon>
        <taxon>Mesorhabditinae</taxon>
        <taxon>Mesorhabditis</taxon>
    </lineage>
</organism>
<reference evidence="2" key="1">
    <citation type="submission" date="2023-06" db="EMBL/GenBank/DDBJ databases">
        <authorList>
            <person name="Delattre M."/>
        </authorList>
    </citation>
    <scope>NUCLEOTIDE SEQUENCE</scope>
    <source>
        <strain evidence="2">AF72</strain>
    </source>
</reference>
<evidence type="ECO:0000313" key="3">
    <source>
        <dbReference type="Proteomes" id="UP001177023"/>
    </source>
</evidence>
<sequence length="272" mass="30680">MSVGKEAAASELRVVLLGPVQKHQFFKNLCLAADKYEKHVHYNDVHYMHLKKGENDEEVLEVSDPGMAHTGNREMAIRNCDIALIYCSATTATSFAQLQSLIPDFEARKSVPVRFFFDTDDVAIEDEDGSSTGISSVSEGYESDPESPERMRRRNSMEKIRRLNEDGVVTIEQVNELSEKFGSDVRVDQIASSQMDNTRELLEVIAEDAIKNKKKTVSKRRLLSLGGSKSRENSKSRHNSSESKEEDKKIEKQGSKKERKNSQKDSKVCSIM</sequence>
<name>A0AA36FUK7_9BILA</name>
<dbReference type="InterPro" id="IPR027417">
    <property type="entry name" value="P-loop_NTPase"/>
</dbReference>
<dbReference type="PANTHER" id="PTHR36935:SF1">
    <property type="entry name" value="RAS FAMILY PROTEIN"/>
    <property type="match status" value="1"/>
</dbReference>
<feature type="compositionally biased region" description="Basic and acidic residues" evidence="1">
    <location>
        <begin position="229"/>
        <end position="272"/>
    </location>
</feature>
<feature type="compositionally biased region" description="Basic and acidic residues" evidence="1">
    <location>
        <begin position="147"/>
        <end position="157"/>
    </location>
</feature>
<evidence type="ECO:0000256" key="1">
    <source>
        <dbReference type="SAM" id="MobiDB-lite"/>
    </source>
</evidence>
<feature type="region of interest" description="Disordered" evidence="1">
    <location>
        <begin position="216"/>
        <end position="272"/>
    </location>
</feature>
<dbReference type="Gene3D" id="3.40.50.300">
    <property type="entry name" value="P-loop containing nucleotide triphosphate hydrolases"/>
    <property type="match status" value="1"/>
</dbReference>
<feature type="region of interest" description="Disordered" evidence="1">
    <location>
        <begin position="126"/>
        <end position="157"/>
    </location>
</feature>
<accession>A0AA36FUK7</accession>
<evidence type="ECO:0000313" key="2">
    <source>
        <dbReference type="EMBL" id="CAJ0565581.1"/>
    </source>
</evidence>
<gene>
    <name evidence="2" type="ORF">MSPICULIGERA_LOCUS4215</name>
</gene>
<proteinExistence type="predicted"/>
<dbReference type="PANTHER" id="PTHR36935">
    <property type="entry name" value="PROTEIN CBG00261"/>
    <property type="match status" value="1"/>
</dbReference>